<comment type="function">
    <text evidence="11">Initiates the restart of stalled replication forks, which reloads the replicative helicase on sites other than the origin of replication. Recognizes and binds to abandoned replication forks and remodels them to uncover a helicase loading site. Promotes assembly of the primosome at these replication forks.</text>
</comment>
<reference evidence="15 16" key="1">
    <citation type="submission" date="2016-10" db="EMBL/GenBank/DDBJ databases">
        <authorList>
            <person name="de Groot N.N."/>
        </authorList>
    </citation>
    <scope>NUCLEOTIDE SEQUENCE [LARGE SCALE GENOMIC DNA]</scope>
    <source>
        <strain evidence="15 16">ATCC 51327</strain>
    </source>
</reference>
<feature type="binding site" evidence="11">
    <location>
        <position position="463"/>
    </location>
    <ligand>
        <name>Zn(2+)</name>
        <dbReference type="ChEBI" id="CHEBI:29105"/>
        <label>2</label>
    </ligand>
</feature>
<evidence type="ECO:0000256" key="3">
    <source>
        <dbReference type="ARBA" id="ARBA00022723"/>
    </source>
</evidence>
<dbReference type="STRING" id="29563.SAMN02983006_00756"/>
<accession>A0A1I4GJ00</accession>
<keyword evidence="3 11" id="KW-0479">Metal-binding</keyword>
<feature type="binding site" evidence="11">
    <location>
        <position position="494"/>
    </location>
    <ligand>
        <name>Zn(2+)</name>
        <dbReference type="ChEBI" id="CHEBI:29105"/>
        <label>1</label>
    </ligand>
</feature>
<dbReference type="InterPro" id="IPR027417">
    <property type="entry name" value="P-loop_NTPase"/>
</dbReference>
<dbReference type="Proteomes" id="UP000199006">
    <property type="component" value="Unassembled WGS sequence"/>
</dbReference>
<dbReference type="GO" id="GO:0006270">
    <property type="term" value="P:DNA replication initiation"/>
    <property type="evidence" value="ECO:0007669"/>
    <property type="project" value="TreeGrafter"/>
</dbReference>
<dbReference type="OrthoDB" id="9759544at2"/>
<dbReference type="InterPro" id="IPR040498">
    <property type="entry name" value="PriA_CRR"/>
</dbReference>
<evidence type="ECO:0000313" key="16">
    <source>
        <dbReference type="Proteomes" id="UP000199006"/>
    </source>
</evidence>
<keyword evidence="1 11" id="KW-0639">Primosome</keyword>
<dbReference type="GO" id="GO:0043138">
    <property type="term" value="F:3'-5' DNA helicase activity"/>
    <property type="evidence" value="ECO:0007669"/>
    <property type="project" value="TreeGrafter"/>
</dbReference>
<feature type="binding site" evidence="11">
    <location>
        <position position="454"/>
    </location>
    <ligand>
        <name>Zn(2+)</name>
        <dbReference type="ChEBI" id="CHEBI:29105"/>
        <label>1</label>
    </ligand>
</feature>
<dbReference type="GO" id="GO:0003677">
    <property type="term" value="F:DNA binding"/>
    <property type="evidence" value="ECO:0007669"/>
    <property type="project" value="UniProtKB-UniRule"/>
</dbReference>
<dbReference type="HAMAP" id="MF_00983">
    <property type="entry name" value="PriA"/>
    <property type="match status" value="1"/>
</dbReference>
<feature type="binding site" evidence="11">
    <location>
        <position position="497"/>
    </location>
    <ligand>
        <name>Zn(2+)</name>
        <dbReference type="ChEBI" id="CHEBI:29105"/>
        <label>1</label>
    </ligand>
</feature>
<dbReference type="Pfam" id="PF18074">
    <property type="entry name" value="PriA_C"/>
    <property type="match status" value="1"/>
</dbReference>
<feature type="binding site" evidence="11">
    <location>
        <position position="466"/>
    </location>
    <ligand>
        <name>Zn(2+)</name>
        <dbReference type="ChEBI" id="CHEBI:29105"/>
        <label>2</label>
    </ligand>
</feature>
<evidence type="ECO:0000256" key="4">
    <source>
        <dbReference type="ARBA" id="ARBA00022741"/>
    </source>
</evidence>
<evidence type="ECO:0000259" key="12">
    <source>
        <dbReference type="Pfam" id="PF17764"/>
    </source>
</evidence>
<keyword evidence="6 15" id="KW-0347">Helicase</keyword>
<feature type="binding site" evidence="11">
    <location>
        <position position="481"/>
    </location>
    <ligand>
        <name>Zn(2+)</name>
        <dbReference type="ChEBI" id="CHEBI:29105"/>
        <label>2</label>
    </ligand>
</feature>
<name>A0A1I4GJ00_9FIRM</name>
<evidence type="ECO:0000256" key="8">
    <source>
        <dbReference type="ARBA" id="ARBA00022840"/>
    </source>
</evidence>
<evidence type="ECO:0000256" key="10">
    <source>
        <dbReference type="ARBA" id="ARBA00023235"/>
    </source>
</evidence>
<comment type="cofactor">
    <cofactor evidence="11">
        <name>Zn(2+)</name>
        <dbReference type="ChEBI" id="CHEBI:29105"/>
    </cofactor>
    <text evidence="11">Binds 2 zinc ions per subunit.</text>
</comment>
<feature type="domain" description="Primosomal protein N C-terminal" evidence="13">
    <location>
        <begin position="646"/>
        <end position="742"/>
    </location>
</feature>
<organism evidence="15 16">
    <name type="scientific">Halanaerobium salsuginis</name>
    <dbReference type="NCBI Taxonomy" id="29563"/>
    <lineage>
        <taxon>Bacteria</taxon>
        <taxon>Bacillati</taxon>
        <taxon>Bacillota</taxon>
        <taxon>Clostridia</taxon>
        <taxon>Halanaerobiales</taxon>
        <taxon>Halanaerobiaceae</taxon>
        <taxon>Halanaerobium</taxon>
    </lineage>
</organism>
<evidence type="ECO:0000256" key="9">
    <source>
        <dbReference type="ARBA" id="ARBA00023125"/>
    </source>
</evidence>
<dbReference type="InterPro" id="IPR041236">
    <property type="entry name" value="PriA_C"/>
</dbReference>
<gene>
    <name evidence="11" type="primary">priA</name>
    <name evidence="15" type="ORF">SAMN02983006_00756</name>
</gene>
<evidence type="ECO:0000259" key="14">
    <source>
        <dbReference type="Pfam" id="PF18319"/>
    </source>
</evidence>
<evidence type="ECO:0000256" key="6">
    <source>
        <dbReference type="ARBA" id="ARBA00022806"/>
    </source>
</evidence>
<evidence type="ECO:0000256" key="11">
    <source>
        <dbReference type="HAMAP-Rule" id="MF_00983"/>
    </source>
</evidence>
<dbReference type="InterPro" id="IPR042115">
    <property type="entry name" value="PriA_3primeBD_sf"/>
</dbReference>
<protein>
    <recommendedName>
        <fullName evidence="11">Probable replication restart protein PriA</fullName>
    </recommendedName>
    <alternativeName>
        <fullName evidence="11">Putative ATP-dependent DNA helicase PriA</fullName>
    </alternativeName>
</protein>
<proteinExistence type="inferred from homology"/>
<dbReference type="SUPFAM" id="SSF52540">
    <property type="entry name" value="P-loop containing nucleoside triphosphate hydrolases"/>
    <property type="match status" value="2"/>
</dbReference>
<keyword evidence="4 11" id="KW-0547">Nucleotide-binding</keyword>
<dbReference type="GO" id="GO:1990077">
    <property type="term" value="C:primosome complex"/>
    <property type="evidence" value="ECO:0007669"/>
    <property type="project" value="UniProtKB-UniRule"/>
</dbReference>
<evidence type="ECO:0000259" key="13">
    <source>
        <dbReference type="Pfam" id="PF18074"/>
    </source>
</evidence>
<comment type="similarity">
    <text evidence="11">Belongs to the helicase family. PriA subfamily.</text>
</comment>
<keyword evidence="2 11" id="KW-0235">DNA replication</keyword>
<feature type="binding site" evidence="11">
    <location>
        <position position="457"/>
    </location>
    <ligand>
        <name>Zn(2+)</name>
        <dbReference type="ChEBI" id="CHEBI:29105"/>
        <label>1</label>
    </ligand>
</feature>
<evidence type="ECO:0000256" key="5">
    <source>
        <dbReference type="ARBA" id="ARBA00022801"/>
    </source>
</evidence>
<comment type="subunit">
    <text evidence="11">Component of the replication restart primosome.</text>
</comment>
<keyword evidence="5" id="KW-0378">Hydrolase</keyword>
<dbReference type="GO" id="GO:0006302">
    <property type="term" value="P:double-strand break repair"/>
    <property type="evidence" value="ECO:0007669"/>
    <property type="project" value="InterPro"/>
</dbReference>
<keyword evidence="16" id="KW-1185">Reference proteome</keyword>
<feature type="domain" description="PriA DNA helicase Cys-rich region (CRR)" evidence="14">
    <location>
        <begin position="463"/>
        <end position="487"/>
    </location>
</feature>
<sequence>MAKTVKVVVDLALRKLDKEFDYLVPEELVGKLKIGQLVKVPFGRQKLAAFITELNSQAELPAEKLKYLDKLLYSTAFFDNKLLNLFKWTATYFHAYLIQVIKIALPPGITTAKVSRKEVSYLHLEKKQINVEIELQKLKKRAPKQYQIMQYLVDNQPQDLSLKEVVEYANTSRQTVYRLIDKSLVSVYDNIVRRVPDLIGDNYQIQQPKLEVERNLKKLLFQLETFVEQKAAQTVLLTKKFANPDFDFIFNFLKKMIKLDKNVIILIPEIDKNFSLLKKLQFCFKEKVAFLYSQLSDGERFDEWQRILSGKVKIVAGARSAVFAPLTRVDVIILLDEGKQSYKSQEHPLYHARQVASRRLREEKGLLVLESAAPAVESNYLAKSGQYKLLKLPDKKEVKPKLESKLIDLAQEVEAGNLGDLSRELIAEIENTLSAGKQIILFLNRRGAGNYLICKKCAAVIKCANCDIALNYHQNKNLMICHHCGYQTAKPAVCPECGSKFLSLSGSGTQSIIQQLQEEFPAAKILRFDTDSELKRAEILTKAREESVDIIVGTSMLIKYDYYQRLGLIGVVSADTALNNSNFRAAEETFALLTELKTLLNQSQGDKLLIQSFRPDHYSLQSALAGDYQSFYQKEIDFRQISNYPPFCRLLNIIIQGPVEKKIIKLSHDLNKYLLDFSDYYLEKTEPGPAILGKIRNKYRWQILLKFNSIRKREYLIRLIENKFLDEKENQGETEIRIDVDPYQML</sequence>
<feature type="domain" description="Primosomal protein N' 3' DNA-binding" evidence="12">
    <location>
        <begin position="6"/>
        <end position="106"/>
    </location>
</feature>
<evidence type="ECO:0000256" key="7">
    <source>
        <dbReference type="ARBA" id="ARBA00022833"/>
    </source>
</evidence>
<comment type="caution">
    <text evidence="11">As this protein does not have any detectable helicase domains, it probably does not have helicase activity.</text>
</comment>
<dbReference type="GO" id="GO:0006310">
    <property type="term" value="P:DNA recombination"/>
    <property type="evidence" value="ECO:0007669"/>
    <property type="project" value="InterPro"/>
</dbReference>
<dbReference type="InterPro" id="IPR005259">
    <property type="entry name" value="PriA"/>
</dbReference>
<dbReference type="GO" id="GO:0008270">
    <property type="term" value="F:zinc ion binding"/>
    <property type="evidence" value="ECO:0007669"/>
    <property type="project" value="UniProtKB-UniRule"/>
</dbReference>
<dbReference type="GO" id="GO:0006269">
    <property type="term" value="P:DNA replication, synthesis of primer"/>
    <property type="evidence" value="ECO:0007669"/>
    <property type="project" value="UniProtKB-KW"/>
</dbReference>
<keyword evidence="7 11" id="KW-0862">Zinc</keyword>
<dbReference type="EMBL" id="FOTI01000006">
    <property type="protein sequence ID" value="SFL29287.1"/>
    <property type="molecule type" value="Genomic_DNA"/>
</dbReference>
<dbReference type="Pfam" id="PF17764">
    <property type="entry name" value="PriA_3primeBD"/>
    <property type="match status" value="1"/>
</dbReference>
<dbReference type="PANTHER" id="PTHR30580">
    <property type="entry name" value="PRIMOSOMAL PROTEIN N"/>
    <property type="match status" value="1"/>
</dbReference>
<keyword evidence="9 11" id="KW-0238">DNA-binding</keyword>
<evidence type="ECO:0000256" key="2">
    <source>
        <dbReference type="ARBA" id="ARBA00022705"/>
    </source>
</evidence>
<dbReference type="GO" id="GO:0016787">
    <property type="term" value="F:hydrolase activity"/>
    <property type="evidence" value="ECO:0007669"/>
    <property type="project" value="UniProtKB-KW"/>
</dbReference>
<dbReference type="AlphaFoldDB" id="A0A1I4GJ00"/>
<evidence type="ECO:0000313" key="15">
    <source>
        <dbReference type="EMBL" id="SFL29287.1"/>
    </source>
</evidence>
<keyword evidence="8 11" id="KW-0067">ATP-binding</keyword>
<dbReference type="NCBIfam" id="TIGR00595">
    <property type="entry name" value="priA"/>
    <property type="match status" value="1"/>
</dbReference>
<dbReference type="Gene3D" id="3.40.1440.60">
    <property type="entry name" value="PriA, 3(prime) DNA-binding domain"/>
    <property type="match status" value="1"/>
</dbReference>
<dbReference type="FunFam" id="3.40.1440.60:FF:000001">
    <property type="entry name" value="Primosomal protein N"/>
    <property type="match status" value="1"/>
</dbReference>
<feature type="binding site" evidence="11">
    <location>
        <position position="484"/>
    </location>
    <ligand>
        <name>Zn(2+)</name>
        <dbReference type="ChEBI" id="CHEBI:29105"/>
        <label>2</label>
    </ligand>
</feature>
<evidence type="ECO:0000256" key="1">
    <source>
        <dbReference type="ARBA" id="ARBA00022515"/>
    </source>
</evidence>
<dbReference type="Gene3D" id="3.40.50.300">
    <property type="entry name" value="P-loop containing nucleotide triphosphate hydrolases"/>
    <property type="match status" value="1"/>
</dbReference>
<keyword evidence="10" id="KW-0413">Isomerase</keyword>
<dbReference type="Pfam" id="PF18319">
    <property type="entry name" value="Zn_ribbon_PriA"/>
    <property type="match status" value="1"/>
</dbReference>
<dbReference type="InterPro" id="IPR041222">
    <property type="entry name" value="PriA_3primeBD"/>
</dbReference>
<dbReference type="GO" id="GO:0005524">
    <property type="term" value="F:ATP binding"/>
    <property type="evidence" value="ECO:0007669"/>
    <property type="project" value="UniProtKB-UniRule"/>
</dbReference>
<dbReference type="PANTHER" id="PTHR30580:SF0">
    <property type="entry name" value="PRIMOSOMAL PROTEIN N"/>
    <property type="match status" value="1"/>
</dbReference>
<dbReference type="RefSeq" id="WP_089859901.1">
    <property type="nucleotide sequence ID" value="NZ_FOTI01000006.1"/>
</dbReference>